<gene>
    <name evidence="2" type="ORF">J4203_03130</name>
</gene>
<evidence type="ECO:0000313" key="2">
    <source>
        <dbReference type="EMBL" id="MBS3062840.1"/>
    </source>
</evidence>
<comment type="caution">
    <text evidence="2">The sequence shown here is derived from an EMBL/GenBank/DDBJ whole genome shotgun (WGS) entry which is preliminary data.</text>
</comment>
<keyword evidence="1" id="KW-0175">Coiled coil</keyword>
<reference evidence="2" key="1">
    <citation type="submission" date="2021-03" db="EMBL/GenBank/DDBJ databases">
        <authorList>
            <person name="Jaffe A."/>
        </authorList>
    </citation>
    <scope>NUCLEOTIDE SEQUENCE</scope>
    <source>
        <strain evidence="2">RIFCSPLOWO2_01_FULL_58_19</strain>
    </source>
</reference>
<proteinExistence type="predicted"/>
<sequence>MVSPAPRRKPTLMERGNYFRLVQRRRLARYRAQYQLRREQGLPPAKRPMYKDLRTKPFESRAYSEFEPGYEEYVRYRARAMGRRRERRETREQLRRRANGLLADYNGTDANAREFGRKFSRFWTIGSSPESMKDFFLNHVELWRKRINAYKVQREALEFNLKHKLFERLSESKLSKALARTRVELEAAEARLKEARELAASVGALYEVEQLAWVQKIGLTRNQRRQLMAGYRALGKRLAGRPAAEDEFTIRELMPSWARLCEVRIRELGTSKVAE</sequence>
<dbReference type="Proteomes" id="UP000678237">
    <property type="component" value="Unassembled WGS sequence"/>
</dbReference>
<evidence type="ECO:0000313" key="3">
    <source>
        <dbReference type="Proteomes" id="UP000678237"/>
    </source>
</evidence>
<organism evidence="2 3">
    <name type="scientific">Candidatus Iainarchaeum sp</name>
    <dbReference type="NCBI Taxonomy" id="3101447"/>
    <lineage>
        <taxon>Archaea</taxon>
        <taxon>Candidatus Iainarchaeota</taxon>
        <taxon>Candidatus Iainarchaeia</taxon>
        <taxon>Candidatus Iainarchaeales</taxon>
        <taxon>Candidatus Iainarchaeaceae</taxon>
        <taxon>Candidatus Iainarchaeum</taxon>
    </lineage>
</organism>
<feature type="coiled-coil region" evidence="1">
    <location>
        <begin position="171"/>
        <end position="205"/>
    </location>
</feature>
<name>A0A8T4LDV6_9ARCH</name>
<dbReference type="EMBL" id="JAGVWE010000003">
    <property type="protein sequence ID" value="MBS3062840.1"/>
    <property type="molecule type" value="Genomic_DNA"/>
</dbReference>
<dbReference type="AlphaFoldDB" id="A0A8T4LDV6"/>
<protein>
    <submittedName>
        <fullName evidence="2">Uncharacterized protein</fullName>
    </submittedName>
</protein>
<evidence type="ECO:0000256" key="1">
    <source>
        <dbReference type="SAM" id="Coils"/>
    </source>
</evidence>
<accession>A0A8T4LDV6</accession>
<reference evidence="2" key="2">
    <citation type="submission" date="2021-05" db="EMBL/GenBank/DDBJ databases">
        <title>Protein family content uncovers lineage relationships and bacterial pathway maintenance mechanisms in DPANN archaea.</title>
        <authorList>
            <person name="Castelle C.J."/>
            <person name="Meheust R."/>
            <person name="Jaffe A.L."/>
            <person name="Seitz K."/>
            <person name="Gong X."/>
            <person name="Baker B.J."/>
            <person name="Banfield J.F."/>
        </authorList>
    </citation>
    <scope>NUCLEOTIDE SEQUENCE</scope>
    <source>
        <strain evidence="2">RIFCSPLOWO2_01_FULL_58_19</strain>
    </source>
</reference>